<evidence type="ECO:0000313" key="1">
    <source>
        <dbReference type="EMBL" id="AWU73571.1"/>
    </source>
</evidence>
<dbReference type="Proteomes" id="UP000249293">
    <property type="component" value="Chromosome 1"/>
</dbReference>
<name>A0A2U9QX30_PICKU</name>
<dbReference type="EMBL" id="CP028773">
    <property type="protein sequence ID" value="AWU73571.1"/>
    <property type="molecule type" value="Genomic_DNA"/>
</dbReference>
<gene>
    <name evidence="1" type="ORF">C5L36_0A01780</name>
</gene>
<proteinExistence type="predicted"/>
<dbReference type="AlphaFoldDB" id="A0A2U9QX30"/>
<dbReference type="VEuPathDB" id="FungiDB:C5L36_0A01780"/>
<dbReference type="GeneID" id="40381281"/>
<accession>A0A2U9QX30</accession>
<protein>
    <submittedName>
        <fullName evidence="1">Uncharacterized protein</fullName>
    </submittedName>
</protein>
<dbReference type="RefSeq" id="XP_029319048.1">
    <property type="nucleotide sequence ID" value="XM_029463188.1"/>
</dbReference>
<dbReference type="KEGG" id="pkz:C5L36_0A01780"/>
<sequence length="153" mass="17608">MHNISMHVPPISLQKQVATVKQFLKTHTYRYAPTEAQTWTEPPVSALAIGVNNFFLIISRFVFQGHRFFFSFPHQFTVIPVANSDARDLTCPTLYPLIASIVCSLVQEKACVYVFPFLYVEHEERICRAKQRFERVGSFFPALCIMNCAMRTV</sequence>
<evidence type="ECO:0000313" key="2">
    <source>
        <dbReference type="Proteomes" id="UP000249293"/>
    </source>
</evidence>
<keyword evidence="2" id="KW-1185">Reference proteome</keyword>
<organism evidence="1 2">
    <name type="scientific">Pichia kudriavzevii</name>
    <name type="common">Yeast</name>
    <name type="synonym">Issatchenkia orientalis</name>
    <dbReference type="NCBI Taxonomy" id="4909"/>
    <lineage>
        <taxon>Eukaryota</taxon>
        <taxon>Fungi</taxon>
        <taxon>Dikarya</taxon>
        <taxon>Ascomycota</taxon>
        <taxon>Saccharomycotina</taxon>
        <taxon>Pichiomycetes</taxon>
        <taxon>Pichiales</taxon>
        <taxon>Pichiaceae</taxon>
        <taxon>Pichia</taxon>
    </lineage>
</organism>
<reference evidence="1 2" key="1">
    <citation type="submission" date="2018-06" db="EMBL/GenBank/DDBJ databases">
        <title>Population genomics shows no distinction between pathogenic Candida krusei and environmental Pichia kudriavzevii: One species, four names.</title>
        <authorList>
            <person name="Douglass A.P."/>
            <person name="Offei B."/>
            <person name="Braun-Galleani S."/>
            <person name="Coughlan A.Y."/>
            <person name="Martos A."/>
            <person name="Ortiz-Merino R.A."/>
            <person name="Byrne K.P."/>
            <person name="Wolfe K.H."/>
        </authorList>
    </citation>
    <scope>NUCLEOTIDE SEQUENCE [LARGE SCALE GENOMIC DNA]</scope>
    <source>
        <strain evidence="1 2">CBS573</strain>
    </source>
</reference>